<feature type="transmembrane region" description="Helical" evidence="1">
    <location>
        <begin position="206"/>
        <end position="228"/>
    </location>
</feature>
<dbReference type="OrthoDB" id="6377791at2759"/>
<name>A0A0K2TLL0_LEPSM</name>
<protein>
    <submittedName>
        <fullName evidence="3">Uncharacterized protein</fullName>
    </submittedName>
</protein>
<feature type="chain" id="PRO_5005487959" evidence="2">
    <location>
        <begin position="20"/>
        <end position="539"/>
    </location>
</feature>
<keyword evidence="1" id="KW-0812">Transmembrane</keyword>
<feature type="transmembrane region" description="Helical" evidence="1">
    <location>
        <begin position="391"/>
        <end position="411"/>
    </location>
</feature>
<keyword evidence="1" id="KW-0472">Membrane</keyword>
<evidence type="ECO:0000256" key="1">
    <source>
        <dbReference type="SAM" id="Phobius"/>
    </source>
</evidence>
<feature type="transmembrane region" description="Helical" evidence="1">
    <location>
        <begin position="279"/>
        <end position="304"/>
    </location>
</feature>
<organism evidence="3">
    <name type="scientific">Lepeophtheirus salmonis</name>
    <name type="common">Salmon louse</name>
    <name type="synonym">Caligus salmonis</name>
    <dbReference type="NCBI Taxonomy" id="72036"/>
    <lineage>
        <taxon>Eukaryota</taxon>
        <taxon>Metazoa</taxon>
        <taxon>Ecdysozoa</taxon>
        <taxon>Arthropoda</taxon>
        <taxon>Crustacea</taxon>
        <taxon>Multicrustacea</taxon>
        <taxon>Hexanauplia</taxon>
        <taxon>Copepoda</taxon>
        <taxon>Siphonostomatoida</taxon>
        <taxon>Caligidae</taxon>
        <taxon>Lepeophtheirus</taxon>
    </lineage>
</organism>
<dbReference type="Gene3D" id="1.20.1070.10">
    <property type="entry name" value="Rhodopsin 7-helix transmembrane proteins"/>
    <property type="match status" value="1"/>
</dbReference>
<dbReference type="AlphaFoldDB" id="A0A0K2TLL0"/>
<evidence type="ECO:0000256" key="2">
    <source>
        <dbReference type="SAM" id="SignalP"/>
    </source>
</evidence>
<dbReference type="PANTHER" id="PTHR46953">
    <property type="entry name" value="G-PROTEIN COUPLED RECEPTOR MTH-LIKE 1-RELATED"/>
    <property type="match status" value="1"/>
</dbReference>
<feature type="transmembrane region" description="Helical" evidence="1">
    <location>
        <begin position="173"/>
        <end position="194"/>
    </location>
</feature>
<reference evidence="3" key="1">
    <citation type="submission" date="2014-05" db="EMBL/GenBank/DDBJ databases">
        <authorList>
            <person name="Chronopoulou M."/>
        </authorList>
    </citation>
    <scope>NUCLEOTIDE SEQUENCE</scope>
    <source>
        <tissue evidence="3">Whole organism</tissue>
    </source>
</reference>
<sequence>MKWFVRLCILSCLYLPCWSTTPIKINKCCPLDSILYQKTLEDERICIKKKSTNEDLTIWSPIFFDAESVSPLEIVPNYALDEGIPDCSNDSLLVSALHHEHSIDEFKLLSNGSVSHRLSRSGSIIGKERVFHLGDYCLDEILRNDSEKMEFAFFCVKLSDHHSNSFQRIVEDVFYPIGLAISILCLILTFLLYSFLPQLRDLTGKFILGICLGLVMTFSLIFVDIFGWKDPNVEKLTVELLLHTSILSIWLCLLSMGHHVWFCIRSKTVFTRVTDGQKLLYYSIFIFAGVGVIAGIALGVHLVLEKGESSRENFRLGWGTIGTFYVLIGIIFCTNLYFYWTSQRRMRRQLVYNKSMQHFQVNFDLFVKFLIVIGVWWFFEMLSFFRVEALKYISMIFNIIQGPLVFCVAMCRTRVAYLFKKYFCYDACCFGCCKQEEFINENCQELATIDSLKLREEKESNDFPNTSTFLLPDTNRQISRSLFNIRNGNGNNSTLDRSELDPLNPDADESIGKISRLLKSNSMNAIVNTNFGWRKETSV</sequence>
<dbReference type="EMBL" id="HACA01009161">
    <property type="protein sequence ID" value="CDW26522.1"/>
    <property type="molecule type" value="Transcribed_RNA"/>
</dbReference>
<feature type="transmembrane region" description="Helical" evidence="1">
    <location>
        <begin position="240"/>
        <end position="258"/>
    </location>
</feature>
<feature type="transmembrane region" description="Helical" evidence="1">
    <location>
        <begin position="361"/>
        <end position="379"/>
    </location>
</feature>
<proteinExistence type="predicted"/>
<evidence type="ECO:0000313" key="3">
    <source>
        <dbReference type="EMBL" id="CDW26522.1"/>
    </source>
</evidence>
<feature type="signal peptide" evidence="2">
    <location>
        <begin position="1"/>
        <end position="19"/>
    </location>
</feature>
<accession>A0A0K2TLL0</accession>
<dbReference type="PANTHER" id="PTHR46953:SF3">
    <property type="entry name" value="G-PROTEIN COUPLED RECEPTOR MTH-LIKE 14-RELATED"/>
    <property type="match status" value="1"/>
</dbReference>
<dbReference type="InterPro" id="IPR052808">
    <property type="entry name" value="GPCR_Mth-like"/>
</dbReference>
<keyword evidence="1" id="KW-1133">Transmembrane helix</keyword>
<keyword evidence="2" id="KW-0732">Signal</keyword>
<feature type="transmembrane region" description="Helical" evidence="1">
    <location>
        <begin position="316"/>
        <end position="340"/>
    </location>
</feature>